<proteinExistence type="predicted"/>
<gene>
    <name evidence="2" type="primary">LOC109698546</name>
</gene>
<evidence type="ECO:0000313" key="2">
    <source>
        <dbReference type="RefSeq" id="XP_073938732.1"/>
    </source>
</evidence>
<dbReference type="Proteomes" id="UP001732720">
    <property type="component" value="Chromosome 8"/>
</dbReference>
<reference evidence="2" key="1">
    <citation type="submission" date="2025-08" db="UniProtKB">
        <authorList>
            <consortium name="RefSeq"/>
        </authorList>
    </citation>
    <scope>IDENTIFICATION</scope>
</reference>
<evidence type="ECO:0000313" key="1">
    <source>
        <dbReference type="Proteomes" id="UP001732720"/>
    </source>
</evidence>
<protein>
    <submittedName>
        <fullName evidence="2">E3 ubiquitin-protein ligase TRIM31-like isoform X2</fullName>
    </submittedName>
</protein>
<organism evidence="1 2">
    <name type="scientific">Castor canadensis</name>
    <name type="common">American beaver</name>
    <dbReference type="NCBI Taxonomy" id="51338"/>
    <lineage>
        <taxon>Eukaryota</taxon>
        <taxon>Metazoa</taxon>
        <taxon>Chordata</taxon>
        <taxon>Craniata</taxon>
        <taxon>Vertebrata</taxon>
        <taxon>Euteleostomi</taxon>
        <taxon>Mammalia</taxon>
        <taxon>Eutheria</taxon>
        <taxon>Euarchontoglires</taxon>
        <taxon>Glires</taxon>
        <taxon>Rodentia</taxon>
        <taxon>Castorimorpha</taxon>
        <taxon>Castoridae</taxon>
        <taxon>Castor</taxon>
    </lineage>
</organism>
<accession>A0AC58NAW2</accession>
<sequence>MASQQLSSTLQAELVCPICIDILKKPVTIDCGHNFCFTCISQIGEASDKFLKCPLCQHSVKRTTFSHNWLLASLVEKIQAVDPPEIQPEVEEGKCQRHGERFHYFCEHDGEFLCVVCRESKDHKFHTTSLIEEAAQKYQGQIQSHVQVLLQKEKDIVQEKTGGEQKIDVFMAQVEFERRRILMEFKHLRRELEEEENFLLSRLCWLGHEVAKGRKFYTSFTEVQLKFLRVLIGSLKAKQQMPSRQMLRDIKGILCRSEGFRFFNPTPVPVELEKKFSESKSSHDTVTDSLKKFKDKFQADRKNDKSRFLKGMDEKDMKSWCLLEKNNPNSSSLAAPSALLQARTRASYVDVPRDRTRSADARGTEDVQAALSEWLKAGGAPIRQSRVERAERRGEARCRQWRWSGGGEDLEVT</sequence>
<keyword evidence="1" id="KW-1185">Reference proteome</keyword>
<name>A0AC58NAW2_CASCN</name>
<dbReference type="RefSeq" id="XP_073938732.1">
    <property type="nucleotide sequence ID" value="XM_074082631.1"/>
</dbReference>